<dbReference type="GeneID" id="78453544"/>
<evidence type="ECO:0000313" key="1">
    <source>
        <dbReference type="EMBL" id="SQJ08912.1"/>
    </source>
</evidence>
<protein>
    <submittedName>
        <fullName evidence="1">Uncharacterized protein</fullName>
    </submittedName>
</protein>
<proteinExistence type="predicted"/>
<reference evidence="1 2" key="1">
    <citation type="submission" date="2018-06" db="EMBL/GenBank/DDBJ databases">
        <authorList>
            <consortium name="Pathogen Informatics"/>
            <person name="Doyle S."/>
        </authorList>
    </citation>
    <scope>NUCLEOTIDE SEQUENCE [LARGE SCALE GENOMIC DNA]</scope>
    <source>
        <strain evidence="1 2">NCTC12112</strain>
    </source>
</reference>
<accession>A0AAX2JE89</accession>
<dbReference type="EMBL" id="LS483487">
    <property type="protein sequence ID" value="SQJ08912.1"/>
    <property type="molecule type" value="Genomic_DNA"/>
</dbReference>
<dbReference type="KEGG" id="ful:C4N20_01905"/>
<evidence type="ECO:0000313" key="2">
    <source>
        <dbReference type="Proteomes" id="UP000249008"/>
    </source>
</evidence>
<dbReference type="Proteomes" id="UP000249008">
    <property type="component" value="Chromosome 1"/>
</dbReference>
<name>A0AAX2JE89_9FUSO</name>
<dbReference type="RefSeq" id="WP_005981435.1">
    <property type="nucleotide sequence ID" value="NZ_CABKNW010000005.1"/>
</dbReference>
<organism evidence="1 2">
    <name type="scientific">Fusobacterium ulcerans</name>
    <dbReference type="NCBI Taxonomy" id="861"/>
    <lineage>
        <taxon>Bacteria</taxon>
        <taxon>Fusobacteriati</taxon>
        <taxon>Fusobacteriota</taxon>
        <taxon>Fusobacteriia</taxon>
        <taxon>Fusobacteriales</taxon>
        <taxon>Fusobacteriaceae</taxon>
        <taxon>Fusobacterium</taxon>
    </lineage>
</organism>
<sequence length="150" mass="17326">MRKEIVEINGKQVTIMEQPASFTLDLERKFGNKNDLVEYCQEILKYPAETNLPLEDILNIPEVVVCEGMELSLMRDGKKDLRRAFKLFRSIYGENEESNTAYVAEAFIKAVKKDINSFKYSKLRDMGAEIFKQVGDIGHLLTIRNIFRSL</sequence>
<gene>
    <name evidence="1" type="ORF">NCTC12112_02259</name>
</gene>
<dbReference type="AlphaFoldDB" id="A0AAX2JE89"/>